<evidence type="ECO:0000256" key="1">
    <source>
        <dbReference type="SAM" id="MobiDB-lite"/>
    </source>
</evidence>
<name>S8DRK6_9LAMI</name>
<feature type="region of interest" description="Disordered" evidence="1">
    <location>
        <begin position="1"/>
        <end position="87"/>
    </location>
</feature>
<gene>
    <name evidence="2" type="ORF">M569_12378</name>
</gene>
<dbReference type="OrthoDB" id="649277at2759"/>
<dbReference type="AlphaFoldDB" id="S8DRK6"/>
<dbReference type="PANTHER" id="PTHR36062:SF1">
    <property type="entry name" value="OS01G0687300 PROTEIN"/>
    <property type="match status" value="1"/>
</dbReference>
<protein>
    <submittedName>
        <fullName evidence="2">Uncharacterized protein</fullName>
    </submittedName>
</protein>
<feature type="compositionally biased region" description="Basic and acidic residues" evidence="1">
    <location>
        <begin position="18"/>
        <end position="31"/>
    </location>
</feature>
<feature type="compositionally biased region" description="Basic and acidic residues" evidence="1">
    <location>
        <begin position="100"/>
        <end position="120"/>
    </location>
</feature>
<feature type="compositionally biased region" description="Polar residues" evidence="1">
    <location>
        <begin position="36"/>
        <end position="45"/>
    </location>
</feature>
<dbReference type="GO" id="GO:0010099">
    <property type="term" value="P:regulation of photomorphogenesis"/>
    <property type="evidence" value="ECO:0007669"/>
    <property type="project" value="InterPro"/>
</dbReference>
<proteinExistence type="predicted"/>
<organism evidence="2 3">
    <name type="scientific">Genlisea aurea</name>
    <dbReference type="NCBI Taxonomy" id="192259"/>
    <lineage>
        <taxon>Eukaryota</taxon>
        <taxon>Viridiplantae</taxon>
        <taxon>Streptophyta</taxon>
        <taxon>Embryophyta</taxon>
        <taxon>Tracheophyta</taxon>
        <taxon>Spermatophyta</taxon>
        <taxon>Magnoliopsida</taxon>
        <taxon>eudicotyledons</taxon>
        <taxon>Gunneridae</taxon>
        <taxon>Pentapetalae</taxon>
        <taxon>asterids</taxon>
        <taxon>lamiids</taxon>
        <taxon>Lamiales</taxon>
        <taxon>Lentibulariaceae</taxon>
        <taxon>Genlisea</taxon>
    </lineage>
</organism>
<feature type="region of interest" description="Disordered" evidence="1">
    <location>
        <begin position="99"/>
        <end position="120"/>
    </location>
</feature>
<keyword evidence="3" id="KW-1185">Reference proteome</keyword>
<reference evidence="2 3" key="1">
    <citation type="journal article" date="2013" name="BMC Genomics">
        <title>The miniature genome of a carnivorous plant Genlisea aurea contains a low number of genes and short non-coding sequences.</title>
        <authorList>
            <person name="Leushkin E.V."/>
            <person name="Sutormin R.A."/>
            <person name="Nabieva E.R."/>
            <person name="Penin A.A."/>
            <person name="Kondrashov A.S."/>
            <person name="Logacheva M.D."/>
        </authorList>
    </citation>
    <scope>NUCLEOTIDE SEQUENCE [LARGE SCALE GENOMIC DNA]</scope>
</reference>
<evidence type="ECO:0000313" key="2">
    <source>
        <dbReference type="EMBL" id="EPS62412.1"/>
    </source>
</evidence>
<dbReference type="EMBL" id="AUSU01006163">
    <property type="protein sequence ID" value="EPS62412.1"/>
    <property type="molecule type" value="Genomic_DNA"/>
</dbReference>
<dbReference type="InterPro" id="IPR037476">
    <property type="entry name" value="PCH1"/>
</dbReference>
<evidence type="ECO:0000313" key="3">
    <source>
        <dbReference type="Proteomes" id="UP000015453"/>
    </source>
</evidence>
<accession>S8DRK6</accession>
<dbReference type="Proteomes" id="UP000015453">
    <property type="component" value="Unassembled WGS sequence"/>
</dbReference>
<comment type="caution">
    <text evidence="2">The sequence shown here is derived from an EMBL/GenBank/DDBJ whole genome shotgun (WGS) entry which is preliminary data.</text>
</comment>
<sequence length="157" mass="17279">MKKESRSAFVDLNEELPDDSHEPPDPADRWVKRLKLNSSFENSAEPNGKTVRDSDSSSSSTTGSMNHSATAGGGSGKPPPPLLSTDHVFSETWIRRLMRKREADGDSRSKSKLPESRLLDDEKPFPSIAAMALVGRAMNCVPSYEVRNEGSLTFWNA</sequence>
<dbReference type="PANTHER" id="PTHR36062">
    <property type="entry name" value="OS01G0687300 PROTEIN"/>
    <property type="match status" value="1"/>
</dbReference>